<dbReference type="Gene3D" id="3.60.130.30">
    <property type="match status" value="1"/>
</dbReference>
<dbReference type="OrthoDB" id="4638065at2759"/>
<feature type="compositionally biased region" description="Low complexity" evidence="1">
    <location>
        <begin position="591"/>
        <end position="606"/>
    </location>
</feature>
<feature type="region of interest" description="Disordered" evidence="1">
    <location>
        <begin position="580"/>
        <end position="606"/>
    </location>
</feature>
<sequence length="606" mass="69525">MCVWIYQKPIVRYGVENKSIPGDPTGWWAKDCGNLFHWADIHRYREFPKFKDSDLKHLDDARIVDVKLYLENIARNGIAGIKERARVVKDSPQETVIDDNIGDFDVRIFQFKDVAYDQDGSYIKAERAKVVEKASTDKMKAIEPPMGRDTENLLMAQRMRRDEAPTMPLHKDGSENREKWYKEMRLDSCHTFWVKTTRAERDGVRATAQDPPADIAHLIQQIKAEDRCHTKDAFWEYQRDEVAATDTNIYQEAHQHVVIVVDKNSQIVLCKFGGLFQFLLGAPCMHKVENAIRKWSSLAPLPIPNTRRHMVDAYIRQRHPEMDVEKAGSLAEIEERHQCVVHYGCWAMKGHLNPDHVFQTPDTRLRRAYPRAVQEDYPSDLLPVFQEKVLGAGAEVARFLFSALAPNEYQECCAVFQALRDTEKMRMSEPTFSTMAVLGINSYTARHHDQTDVKHGFAHLLPLGNYQGADLCFPSLAMKLRYRPGDCVMFRGAELEHFVSDWEGYRIFLLYTNHQPVRNYAHRIMGRREPKRNDHWHPDRVKEEQAGVKVSLAPQSEPQSAEYDPCYMDPLSLESEELSAVDIHGAGIDDTPSTTPTGSRPSGSSP</sequence>
<dbReference type="KEGG" id="ela:UCREL1_7973"/>
<dbReference type="Proteomes" id="UP000012174">
    <property type="component" value="Unassembled WGS sequence"/>
</dbReference>
<keyword evidence="3" id="KW-1185">Reference proteome</keyword>
<organism evidence="2 3">
    <name type="scientific">Eutypa lata (strain UCR-EL1)</name>
    <name type="common">Grapevine dieback disease fungus</name>
    <name type="synonym">Eutypa armeniacae</name>
    <dbReference type="NCBI Taxonomy" id="1287681"/>
    <lineage>
        <taxon>Eukaryota</taxon>
        <taxon>Fungi</taxon>
        <taxon>Dikarya</taxon>
        <taxon>Ascomycota</taxon>
        <taxon>Pezizomycotina</taxon>
        <taxon>Sordariomycetes</taxon>
        <taxon>Xylariomycetidae</taxon>
        <taxon>Xylariales</taxon>
        <taxon>Diatrypaceae</taxon>
        <taxon>Eutypa</taxon>
    </lineage>
</organism>
<evidence type="ECO:0000313" key="2">
    <source>
        <dbReference type="EMBL" id="EMR65045.1"/>
    </source>
</evidence>
<evidence type="ECO:0000313" key="3">
    <source>
        <dbReference type="Proteomes" id="UP000012174"/>
    </source>
</evidence>
<dbReference type="AlphaFoldDB" id="M7TEC2"/>
<name>M7TEC2_EUTLA</name>
<reference evidence="3" key="1">
    <citation type="journal article" date="2013" name="Genome Announc.">
        <title>Draft genome sequence of the grapevine dieback fungus Eutypa lata UCR-EL1.</title>
        <authorList>
            <person name="Blanco-Ulate B."/>
            <person name="Rolshausen P.E."/>
            <person name="Cantu D."/>
        </authorList>
    </citation>
    <scope>NUCLEOTIDE SEQUENCE [LARGE SCALE GENOMIC DNA]</scope>
    <source>
        <strain evidence="3">UCR-EL1</strain>
    </source>
</reference>
<dbReference type="HOGENOM" id="CLU_030580_0_0_1"/>
<protein>
    <submittedName>
        <fullName evidence="2">Uncharacterized protein</fullName>
    </submittedName>
</protein>
<gene>
    <name evidence="2" type="ORF">UCREL1_7973</name>
</gene>
<evidence type="ECO:0000256" key="1">
    <source>
        <dbReference type="SAM" id="MobiDB-lite"/>
    </source>
</evidence>
<dbReference type="EMBL" id="KB706950">
    <property type="protein sequence ID" value="EMR65045.1"/>
    <property type="molecule type" value="Genomic_DNA"/>
</dbReference>
<dbReference type="eggNOG" id="ENOG502QU1V">
    <property type="taxonomic scope" value="Eukaryota"/>
</dbReference>
<feature type="compositionally biased region" description="Basic and acidic residues" evidence="1">
    <location>
        <begin position="528"/>
        <end position="546"/>
    </location>
</feature>
<accession>M7TEC2</accession>
<feature type="region of interest" description="Disordered" evidence="1">
    <location>
        <begin position="528"/>
        <end position="567"/>
    </location>
</feature>
<proteinExistence type="predicted"/>